<evidence type="ECO:0000256" key="1">
    <source>
        <dbReference type="ARBA" id="ARBA00004141"/>
    </source>
</evidence>
<dbReference type="PANTHER" id="PTHR31465">
    <property type="entry name" value="PROTEIN RTA1-RELATED"/>
    <property type="match status" value="1"/>
</dbReference>
<dbReference type="InterPro" id="IPR007568">
    <property type="entry name" value="RTA1"/>
</dbReference>
<evidence type="ECO:0000256" key="2">
    <source>
        <dbReference type="ARBA" id="ARBA00022692"/>
    </source>
</evidence>
<feature type="transmembrane region" description="Helical" evidence="5">
    <location>
        <begin position="108"/>
        <end position="129"/>
    </location>
</feature>
<evidence type="ECO:0000256" key="4">
    <source>
        <dbReference type="ARBA" id="ARBA00023136"/>
    </source>
</evidence>
<feature type="transmembrane region" description="Helical" evidence="5">
    <location>
        <begin position="271"/>
        <end position="290"/>
    </location>
</feature>
<dbReference type="Pfam" id="PF04479">
    <property type="entry name" value="RTA1"/>
    <property type="match status" value="1"/>
</dbReference>
<name>A0ABR4PR48_9HELO</name>
<feature type="transmembrane region" description="Helical" evidence="5">
    <location>
        <begin position="150"/>
        <end position="173"/>
    </location>
</feature>
<sequence length="337" mass="36906">MTTNTNLTHSFGLGQGTGNATLLENPELCTLQTCDLTLAAFLYLPNLPGNAIFAGIFGACTIGQLAMGFRFKTWGYTTAMILGLLLEVMGYIGRILLNDSPFNNDYFLLYLITLTIAPAFMTAAIYLCLSRIVIVYGEHLSRFKPRTYTLVFCTCDLISLVLQAVGGAIASSADTQDDSDLGKNIMLAGLGFQVFSLALFALACGEFAWRVRSSKGSRNERYTELTRSKLFKGFLISLFVASATIFARCVYRCVELSGGFHSELFVSHEAVFMILEGGMISIATISLTLFNPAMCFRGAWHEANFTWRTSSTKRASQKSIDIESLNSGIPLSKISSR</sequence>
<dbReference type="EMBL" id="JBFCZG010000002">
    <property type="protein sequence ID" value="KAL3425376.1"/>
    <property type="molecule type" value="Genomic_DNA"/>
</dbReference>
<feature type="transmembrane region" description="Helical" evidence="5">
    <location>
        <begin position="185"/>
        <end position="209"/>
    </location>
</feature>
<accession>A0ABR4PR48</accession>
<gene>
    <name evidence="6" type="ORF">PVAG01_02167</name>
</gene>
<protein>
    <submittedName>
        <fullName evidence="6">RTA1 like protein</fullName>
    </submittedName>
</protein>
<feature type="transmembrane region" description="Helical" evidence="5">
    <location>
        <begin position="76"/>
        <end position="96"/>
    </location>
</feature>
<evidence type="ECO:0000313" key="6">
    <source>
        <dbReference type="EMBL" id="KAL3425376.1"/>
    </source>
</evidence>
<keyword evidence="4 5" id="KW-0472">Membrane</keyword>
<feature type="transmembrane region" description="Helical" evidence="5">
    <location>
        <begin position="230"/>
        <end position="251"/>
    </location>
</feature>
<evidence type="ECO:0000313" key="7">
    <source>
        <dbReference type="Proteomes" id="UP001629113"/>
    </source>
</evidence>
<evidence type="ECO:0000256" key="5">
    <source>
        <dbReference type="SAM" id="Phobius"/>
    </source>
</evidence>
<keyword evidence="2 5" id="KW-0812">Transmembrane</keyword>
<dbReference type="Proteomes" id="UP001629113">
    <property type="component" value="Unassembled WGS sequence"/>
</dbReference>
<dbReference type="PANTHER" id="PTHR31465:SF9">
    <property type="entry name" value="SPHINGOID LONG-CHAIN BASE TRANSPORTER RSB1"/>
    <property type="match status" value="1"/>
</dbReference>
<keyword evidence="7" id="KW-1185">Reference proteome</keyword>
<evidence type="ECO:0000256" key="3">
    <source>
        <dbReference type="ARBA" id="ARBA00022989"/>
    </source>
</evidence>
<feature type="transmembrane region" description="Helical" evidence="5">
    <location>
        <begin position="51"/>
        <end position="69"/>
    </location>
</feature>
<organism evidence="6 7">
    <name type="scientific">Phlyctema vagabunda</name>
    <dbReference type="NCBI Taxonomy" id="108571"/>
    <lineage>
        <taxon>Eukaryota</taxon>
        <taxon>Fungi</taxon>
        <taxon>Dikarya</taxon>
        <taxon>Ascomycota</taxon>
        <taxon>Pezizomycotina</taxon>
        <taxon>Leotiomycetes</taxon>
        <taxon>Helotiales</taxon>
        <taxon>Dermateaceae</taxon>
        <taxon>Phlyctema</taxon>
    </lineage>
</organism>
<comment type="caution">
    <text evidence="6">The sequence shown here is derived from an EMBL/GenBank/DDBJ whole genome shotgun (WGS) entry which is preliminary data.</text>
</comment>
<comment type="subcellular location">
    <subcellularLocation>
        <location evidence="1">Membrane</location>
        <topology evidence="1">Multi-pass membrane protein</topology>
    </subcellularLocation>
</comment>
<reference evidence="6 7" key="1">
    <citation type="submission" date="2024-06" db="EMBL/GenBank/DDBJ databases">
        <title>Complete genome of Phlyctema vagabunda strain 19-DSS-EL-015.</title>
        <authorList>
            <person name="Fiorenzani C."/>
        </authorList>
    </citation>
    <scope>NUCLEOTIDE SEQUENCE [LARGE SCALE GENOMIC DNA]</scope>
    <source>
        <strain evidence="6 7">19-DSS-EL-015</strain>
    </source>
</reference>
<keyword evidence="3 5" id="KW-1133">Transmembrane helix</keyword>
<proteinExistence type="predicted"/>